<gene>
    <name evidence="3" type="primary">Aste57867_22944</name>
    <name evidence="2" type="ORF">As57867_022873</name>
    <name evidence="3" type="ORF">ASTE57867_22944</name>
</gene>
<accession>A0A485LMF5</accession>
<evidence type="ECO:0000259" key="1">
    <source>
        <dbReference type="Pfam" id="PF03457"/>
    </source>
</evidence>
<evidence type="ECO:0000313" key="2">
    <source>
        <dbReference type="EMBL" id="KAF0685119.1"/>
    </source>
</evidence>
<reference evidence="2" key="2">
    <citation type="submission" date="2019-06" db="EMBL/GenBank/DDBJ databases">
        <title>Genomics analysis of Aphanomyces spp. identifies a new class of oomycete effector associated with host adaptation.</title>
        <authorList>
            <person name="Gaulin E."/>
        </authorList>
    </citation>
    <scope>NUCLEOTIDE SEQUENCE</scope>
    <source>
        <strain evidence="2">CBS 578.67</strain>
    </source>
</reference>
<organism evidence="3 4">
    <name type="scientific">Aphanomyces stellatus</name>
    <dbReference type="NCBI Taxonomy" id="120398"/>
    <lineage>
        <taxon>Eukaryota</taxon>
        <taxon>Sar</taxon>
        <taxon>Stramenopiles</taxon>
        <taxon>Oomycota</taxon>
        <taxon>Saprolegniomycetes</taxon>
        <taxon>Saprolegniales</taxon>
        <taxon>Verrucalvaceae</taxon>
        <taxon>Aphanomyces</taxon>
    </lineage>
</organism>
<name>A0A485LMF5_9STRA</name>
<keyword evidence="4" id="KW-1185">Reference proteome</keyword>
<proteinExistence type="predicted"/>
<dbReference type="EMBL" id="CAADRA010007245">
    <property type="protein sequence ID" value="VFT99594.1"/>
    <property type="molecule type" value="Genomic_DNA"/>
</dbReference>
<evidence type="ECO:0000313" key="4">
    <source>
        <dbReference type="Proteomes" id="UP000332933"/>
    </source>
</evidence>
<dbReference type="Gene3D" id="6.10.140.530">
    <property type="match status" value="1"/>
</dbReference>
<dbReference type="InterPro" id="IPR005114">
    <property type="entry name" value="Helicase_assoc"/>
</dbReference>
<feature type="domain" description="Helicase-associated" evidence="1">
    <location>
        <begin position="111"/>
        <end position="182"/>
    </location>
</feature>
<feature type="domain" description="Helicase-associated" evidence="1">
    <location>
        <begin position="192"/>
        <end position="261"/>
    </location>
</feature>
<evidence type="ECO:0000313" key="3">
    <source>
        <dbReference type="EMBL" id="VFT99594.1"/>
    </source>
</evidence>
<protein>
    <submittedName>
        <fullName evidence="3">Aste57867_22944 protein</fullName>
    </submittedName>
</protein>
<sequence length="357" mass="40512">MFLARRWGVPVGGIVRRRGGDFYSTCDKISIHRQRYLLEIAQIAHEQQHPYSKYTNLSADFEVPYGDPWPPMAQGTMIQISLFRRAYKAGKMDAEVVAALDKINFVWDPRHHKWQLQVAALKRYKELFGDTSVPSHFTILPDDNEWDCDLWSIKLGQVVMNLRKRAASVPADIKAELDAIGFAWDAQRAVLSWDEKLAALVHFKALHGHVHVPQAFEVPDDDIAWPPALWKMHLGSVVNTLRCTEATLSATRRAALDAIGFVWDVSETTWSAKLAALETYRRKFGTVAVPGSFCVPTEDDEWPADTHAMKLGSVVNSLRHRPHLIPPERVAQLDALGFQWKRPKKIVPAVHEGEERE</sequence>
<feature type="domain" description="Helicase-associated" evidence="1">
    <location>
        <begin position="267"/>
        <end position="338"/>
    </location>
</feature>
<reference evidence="3 4" key="1">
    <citation type="submission" date="2019-03" db="EMBL/GenBank/DDBJ databases">
        <authorList>
            <person name="Gaulin E."/>
            <person name="Dumas B."/>
        </authorList>
    </citation>
    <scope>NUCLEOTIDE SEQUENCE [LARGE SCALE GENOMIC DNA]</scope>
    <source>
        <strain evidence="3">CBS 568.67</strain>
    </source>
</reference>
<dbReference type="EMBL" id="VJMH01007219">
    <property type="protein sequence ID" value="KAF0685119.1"/>
    <property type="molecule type" value="Genomic_DNA"/>
</dbReference>
<dbReference type="OrthoDB" id="70932at2759"/>
<dbReference type="Pfam" id="PF03457">
    <property type="entry name" value="HA"/>
    <property type="match status" value="3"/>
</dbReference>
<dbReference type="AlphaFoldDB" id="A0A485LMF5"/>
<dbReference type="PANTHER" id="PTHR37066:SF1">
    <property type="entry name" value="LNS2_PITP DOMAIN-CONTAINING PROTEIN"/>
    <property type="match status" value="1"/>
</dbReference>
<dbReference type="Proteomes" id="UP000332933">
    <property type="component" value="Unassembled WGS sequence"/>
</dbReference>
<dbReference type="PANTHER" id="PTHR37066">
    <property type="entry name" value="HELICASE-ASSOCIATED"/>
    <property type="match status" value="1"/>
</dbReference>